<feature type="domain" description="SAF" evidence="1">
    <location>
        <begin position="39"/>
        <end position="101"/>
    </location>
</feature>
<accession>A0A5C6BTE4</accession>
<dbReference type="EMBL" id="SJPU01000002">
    <property type="protein sequence ID" value="TWU15285.1"/>
    <property type="molecule type" value="Genomic_DNA"/>
</dbReference>
<dbReference type="NCBIfam" id="TIGR03177">
    <property type="entry name" value="pilus_cpaB"/>
    <property type="match status" value="1"/>
</dbReference>
<dbReference type="AlphaFoldDB" id="A0A5C6BTE4"/>
<proteinExistence type="predicted"/>
<dbReference type="Pfam" id="PF08666">
    <property type="entry name" value="SAF"/>
    <property type="match status" value="1"/>
</dbReference>
<organism evidence="2 3">
    <name type="scientific">Allorhodopirellula heiligendammensis</name>
    <dbReference type="NCBI Taxonomy" id="2714739"/>
    <lineage>
        <taxon>Bacteria</taxon>
        <taxon>Pseudomonadati</taxon>
        <taxon>Planctomycetota</taxon>
        <taxon>Planctomycetia</taxon>
        <taxon>Pirellulales</taxon>
        <taxon>Pirellulaceae</taxon>
        <taxon>Allorhodopirellula</taxon>
    </lineage>
</organism>
<evidence type="ECO:0000313" key="3">
    <source>
        <dbReference type="Proteomes" id="UP000319908"/>
    </source>
</evidence>
<keyword evidence="3" id="KW-1185">Reference proteome</keyword>
<protein>
    <recommendedName>
        <fullName evidence="1">SAF domain-containing protein</fullName>
    </recommendedName>
</protein>
<evidence type="ECO:0000313" key="2">
    <source>
        <dbReference type="EMBL" id="TWU15285.1"/>
    </source>
</evidence>
<dbReference type="InterPro" id="IPR017592">
    <property type="entry name" value="Pilus_assmbl_Flp-typ_CpaB"/>
</dbReference>
<dbReference type="RefSeq" id="WP_146407195.1">
    <property type="nucleotide sequence ID" value="NZ_SJPU01000002.1"/>
</dbReference>
<name>A0A5C6BTE4_9BACT</name>
<dbReference type="InterPro" id="IPR013974">
    <property type="entry name" value="SAF"/>
</dbReference>
<dbReference type="SMART" id="SM00858">
    <property type="entry name" value="SAF"/>
    <property type="match status" value="1"/>
</dbReference>
<reference evidence="2 3" key="1">
    <citation type="journal article" date="2020" name="Antonie Van Leeuwenhoek">
        <title>Rhodopirellula heiligendammensis sp. nov., Rhodopirellula pilleata sp. nov., and Rhodopirellula solitaria sp. nov. isolated from natural or artificial marine surfaces in Northern Germany and California, USA, and emended description of the genus Rhodopirellula.</title>
        <authorList>
            <person name="Kallscheuer N."/>
            <person name="Wiegand S."/>
            <person name="Jogler M."/>
            <person name="Boedeker C."/>
            <person name="Peeters S.H."/>
            <person name="Rast P."/>
            <person name="Heuer A."/>
            <person name="Jetten M.S.M."/>
            <person name="Rohde M."/>
            <person name="Jogler C."/>
        </authorList>
    </citation>
    <scope>NUCLEOTIDE SEQUENCE [LARGE SCALE GENOMIC DNA]</scope>
    <source>
        <strain evidence="2 3">Poly21</strain>
    </source>
</reference>
<sequence length="345" mass="36609">MSNKTVPLLIASVGGVLAAIGLTRSIQAPSGDRANVASVEIFVSVRTIDVSEAITPDKLRLETWPVDRIPKGASGNLADFEGKFARQRFYDGEPMMPVKLIDEVADATPTIPHGYRVVAVESNTRRGVGSPIRRGDLVDVVAYFSQSDRFAEPTAKTVLAGVRVFAVDELNHSGTDLVSIDARAASSISLLIHRKDTPAWTCANELGSIRLTLASPAESDTHTDDAAPSPAASEFLAWLSDQQPPHAVAGSELLQTAATSSVPTLVSVPPPSALAPPAEDSTPIAIPTPIAIATKEAKQGFKMLKLSGGVQTEYWIEEGTEVPVMVDQSSLDDLQQTTSPFSDLF</sequence>
<comment type="caution">
    <text evidence="2">The sequence shown here is derived from an EMBL/GenBank/DDBJ whole genome shotgun (WGS) entry which is preliminary data.</text>
</comment>
<dbReference type="InterPro" id="IPR031571">
    <property type="entry name" value="RcpC_dom"/>
</dbReference>
<gene>
    <name evidence="2" type="ORF">Poly21_24800</name>
</gene>
<dbReference type="CDD" id="cd11614">
    <property type="entry name" value="SAF_CpaB_FlgA_like"/>
    <property type="match status" value="1"/>
</dbReference>
<dbReference type="Proteomes" id="UP000319908">
    <property type="component" value="Unassembled WGS sequence"/>
</dbReference>
<evidence type="ECO:0000259" key="1">
    <source>
        <dbReference type="SMART" id="SM00858"/>
    </source>
</evidence>
<dbReference type="Pfam" id="PF16976">
    <property type="entry name" value="RcpC"/>
    <property type="match status" value="1"/>
</dbReference>
<dbReference type="OrthoDB" id="281109at2"/>